<evidence type="ECO:0000313" key="5">
    <source>
        <dbReference type="Proteomes" id="UP000694865"/>
    </source>
</evidence>
<gene>
    <name evidence="6" type="primary">LOC100370861</name>
</gene>
<feature type="non-terminal residue" evidence="6">
    <location>
        <position position="321"/>
    </location>
</feature>
<feature type="domain" description="Glycosyltransferase 2-like" evidence="4">
    <location>
        <begin position="115"/>
        <end position="294"/>
    </location>
</feature>
<dbReference type="GeneID" id="100370861"/>
<evidence type="ECO:0000256" key="3">
    <source>
        <dbReference type="SAM" id="MobiDB-lite"/>
    </source>
</evidence>
<dbReference type="Proteomes" id="UP000694865">
    <property type="component" value="Unplaced"/>
</dbReference>
<dbReference type="PANTHER" id="PTHR11675:SF134">
    <property type="entry name" value="N-ACETYLGALACTOSAMINYLTRANSFERASE 4-RELATED"/>
    <property type="match status" value="1"/>
</dbReference>
<evidence type="ECO:0000256" key="2">
    <source>
        <dbReference type="ARBA" id="ARBA00023180"/>
    </source>
</evidence>
<proteinExistence type="predicted"/>
<protein>
    <submittedName>
        <fullName evidence="6">Polypeptide N-acetylgalactosaminyltransferase 10-like</fullName>
    </submittedName>
</protein>
<dbReference type="Pfam" id="PF00535">
    <property type="entry name" value="Glycos_transf_2"/>
    <property type="match status" value="1"/>
</dbReference>
<organism evidence="5 6">
    <name type="scientific">Saccoglossus kowalevskii</name>
    <name type="common">Acorn worm</name>
    <dbReference type="NCBI Taxonomy" id="10224"/>
    <lineage>
        <taxon>Eukaryota</taxon>
        <taxon>Metazoa</taxon>
        <taxon>Hemichordata</taxon>
        <taxon>Enteropneusta</taxon>
        <taxon>Harrimaniidae</taxon>
        <taxon>Saccoglossus</taxon>
    </lineage>
</organism>
<dbReference type="Gene3D" id="3.90.550.10">
    <property type="entry name" value="Spore Coat Polysaccharide Biosynthesis Protein SpsA, Chain A"/>
    <property type="match status" value="1"/>
</dbReference>
<evidence type="ECO:0000313" key="6">
    <source>
        <dbReference type="RefSeq" id="XP_002738051.1"/>
    </source>
</evidence>
<dbReference type="InterPro" id="IPR029044">
    <property type="entry name" value="Nucleotide-diphossugar_trans"/>
</dbReference>
<keyword evidence="1" id="KW-1015">Disulfide bond</keyword>
<dbReference type="InterPro" id="IPR001173">
    <property type="entry name" value="Glyco_trans_2-like"/>
</dbReference>
<feature type="region of interest" description="Disordered" evidence="3">
    <location>
        <begin position="47"/>
        <end position="73"/>
    </location>
</feature>
<keyword evidence="5" id="KW-1185">Reference proteome</keyword>
<name>A0ABM0GV86_SACKO</name>
<dbReference type="PANTHER" id="PTHR11675">
    <property type="entry name" value="N-ACETYLGALACTOSAMINYLTRANSFERASE"/>
    <property type="match status" value="1"/>
</dbReference>
<sequence length="321" mass="36520">MAVTKPYLRGMDHAIAAVAPVAPHLVQHIDYASLPKKDWHDYARIKSDAARTGPGEQGRPYILSPEEKKNEHQDFSKHGFNKHISDVLSVERALPDIRDPRCKTMEYLVKLPNTSIVIPFHNEALSVLKRTVHSIINRSPPELLHEIILVDDFSDHDECKEPLNDYMVTVPKVRIIRATKREGLIRTRLLGASRATGQVLVFLDSHCEANVNWLPPLLESIALNRKCIACPMIDVIGNNDYHYETQAGDAMRGAFDWELFYKRIPLTEEELKRRKHAAEPFRTPIMAGGLFAVDRLYFNEIGGYDAGLEIWGGEQYDLSFK</sequence>
<keyword evidence="2" id="KW-0325">Glycoprotein</keyword>
<dbReference type="RefSeq" id="XP_002738051.1">
    <property type="nucleotide sequence ID" value="XM_002738005.1"/>
</dbReference>
<evidence type="ECO:0000259" key="4">
    <source>
        <dbReference type="Pfam" id="PF00535"/>
    </source>
</evidence>
<dbReference type="SUPFAM" id="SSF53448">
    <property type="entry name" value="Nucleotide-diphospho-sugar transferases"/>
    <property type="match status" value="1"/>
</dbReference>
<evidence type="ECO:0000256" key="1">
    <source>
        <dbReference type="ARBA" id="ARBA00023157"/>
    </source>
</evidence>
<reference evidence="6" key="1">
    <citation type="submission" date="2025-08" db="UniProtKB">
        <authorList>
            <consortium name="RefSeq"/>
        </authorList>
    </citation>
    <scope>IDENTIFICATION</scope>
    <source>
        <tissue evidence="6">Testes</tissue>
    </source>
</reference>
<accession>A0ABM0GV86</accession>